<dbReference type="EMBL" id="MK072491">
    <property type="protein sequence ID" value="AYV86036.1"/>
    <property type="molecule type" value="Genomic_DNA"/>
</dbReference>
<keyword evidence="2 6" id="KW-0328">Glycosyltransferase</keyword>
<evidence type="ECO:0000256" key="3">
    <source>
        <dbReference type="ARBA" id="ARBA00022679"/>
    </source>
</evidence>
<dbReference type="PANTHER" id="PTHR11929">
    <property type="entry name" value="ALPHA- 1,3 -FUCOSYLTRANSFERASE"/>
    <property type="match status" value="1"/>
</dbReference>
<evidence type="ECO:0000256" key="2">
    <source>
        <dbReference type="ARBA" id="ARBA00022676"/>
    </source>
</evidence>
<evidence type="ECO:0000256" key="1">
    <source>
        <dbReference type="ARBA" id="ARBA00008919"/>
    </source>
</evidence>
<comment type="similarity">
    <text evidence="1">Belongs to the glycosyltransferase 10 family.</text>
</comment>
<evidence type="ECO:0000256" key="4">
    <source>
        <dbReference type="SAM" id="MobiDB-lite"/>
    </source>
</evidence>
<organism evidence="6">
    <name type="scientific">Solivirus sp</name>
    <dbReference type="NCBI Taxonomy" id="2487772"/>
    <lineage>
        <taxon>Viruses</taxon>
        <taxon>Pithoviruses</taxon>
    </lineage>
</organism>
<evidence type="ECO:0000259" key="5">
    <source>
        <dbReference type="Pfam" id="PF00852"/>
    </source>
</evidence>
<dbReference type="Pfam" id="PF00852">
    <property type="entry name" value="Glyco_transf_10"/>
    <property type="match status" value="1"/>
</dbReference>
<dbReference type="Gene3D" id="3.40.50.11660">
    <property type="entry name" value="Glycosyl transferase family 10, C-terminal domain"/>
    <property type="match status" value="1"/>
</dbReference>
<dbReference type="SUPFAM" id="SSF53756">
    <property type="entry name" value="UDP-Glycosyltransferase/glycogen phosphorylase"/>
    <property type="match status" value="1"/>
</dbReference>
<dbReference type="GO" id="GO:0016020">
    <property type="term" value="C:membrane"/>
    <property type="evidence" value="ECO:0007669"/>
    <property type="project" value="InterPro"/>
</dbReference>
<dbReference type="GO" id="GO:0046920">
    <property type="term" value="F:alpha-(1-&gt;3)-fucosyltransferase activity"/>
    <property type="evidence" value="ECO:0007669"/>
    <property type="project" value="TreeGrafter"/>
</dbReference>
<dbReference type="PANTHER" id="PTHR11929:SF194">
    <property type="entry name" value="ALPHA-(1,3)-FUCOSYLTRANSFERASE 10"/>
    <property type="match status" value="1"/>
</dbReference>
<feature type="domain" description="Fucosyltransferase C-terminal" evidence="5">
    <location>
        <begin position="159"/>
        <end position="295"/>
    </location>
</feature>
<feature type="compositionally biased region" description="Basic residues" evidence="4">
    <location>
        <begin position="1266"/>
        <end position="1279"/>
    </location>
</feature>
<reference evidence="6" key="1">
    <citation type="submission" date="2018-10" db="EMBL/GenBank/DDBJ databases">
        <title>Hidden diversity of soil giant viruses.</title>
        <authorList>
            <person name="Schulz F."/>
            <person name="Alteio L."/>
            <person name="Goudeau D."/>
            <person name="Ryan E.M."/>
            <person name="Malmstrom R.R."/>
            <person name="Blanchard J."/>
            <person name="Woyke T."/>
        </authorList>
    </citation>
    <scope>NUCLEOTIDE SEQUENCE</scope>
    <source>
        <strain evidence="6">SOV1</strain>
    </source>
</reference>
<dbReference type="InterPro" id="IPR038577">
    <property type="entry name" value="GT10-like_C_sf"/>
</dbReference>
<sequence length="1279" mass="150080">MDSISLKFGLVDFPPDQTVNSYFLTDYLCKEGHQFVPIEEADCLICCDWRGDMFKYSTTYFNIPKILISGENLYFWVAQRFHSRDNSDEARKIIHKYLDQFDLAFITVSEFSSENDSVKIIDFDGKVLNDKLDREVIHLPYATLAYDLPTLISVRDINPDKTKFCCFCVTNGSQLEGCIYRDTMFRELSKYKMVESLGNHLNNVGGVVPKENFDRYVSQYKFMICFENSTADGYITEKIMRCFVAGIVPIYWGTRDIFKYVNPKSFVFVDCQSPNGISEAIERIKYLDTHEAEYFDMLYEEPFVNQNLFNRKNFISHLAKFIERGSAKFIESRKTKRVTKFERKQWPGTENTKFILQMKNCKAYAFRREMQRKTWCKDIPDYFTWWHVIGDPTLKEAVYKPEENLLIVPAPDTYEGLPQKCYETYKFAYINFPSALGLMETDDDAIIDMKRFIEILDKNTWRNYYGRFVHHHGGNNFYGYDVVKNLDQLPREGVKTKEIDYIVGCCIYISNKAIAVAAHRPQFFTRPIYCDLYLAEALEDTFKAERDIQLYGDKFDFEYPMWILNRQNPQVPNFFEKMDYYYNIFVHTQKYLIVAENWPELETMKRYYKEPFEFVSAEERDDSKCPEGYSGALILKKSFYVDFHKLHEELIQLLIKGDFYTNEHYELYNEKRNKKSEGKRFELVSLKSFETFSLQNFFDFSQETVFKEVIEQIKLKNHSEALRLCDTFFFDSQFYSSYYQAAVYVAMKNEIMALSMALRCLTLAELETSFGDSEQNSGKFRQEYIYRFILKGCSAIWTKEHMIYFARRALEAGFEFSEIYHELFFCGYGTHLSREIVLAAGLAVIDNRKSTTSWQVWNNFGSFAPKLKGVIHQLTGGPTLPKEYTSSSLAIANFDNVIVGILRTHTYRVEGTSYISNCEDGIIRTVNYYLTINEKLEVIRSQEIELIDKKPYETRVRGLEDVRIIDRDRILGVTYEHIENEARTMAYYELKNSEDGTKKIGDYPTVMKTPEACEKNWLPLPSAIPSESTFNHRETSSSVNESHSLACETGTERKEPKFIYSLSPTRIVSLEATEVGIKKLHSYEQNFDDERGSSLLKYNFNGIEGYLVLTHRVIFLQTRIYLNRFFFLSSEYKILYSSNYFHFLHIGIEYCLGLCYSFNKENLYAAVSKSDKETYIVEFAKETVENMLRPIGQKDKVFGISPISDLKRERDELTSELKEREIELNRIKEELNDLKEKLKSQEPETSASSTTEERSSTNDKEEQKKSLIKKKIPKRLRYK</sequence>
<proteinExistence type="inferred from homology"/>
<feature type="compositionally biased region" description="Basic and acidic residues" evidence="4">
    <location>
        <begin position="1251"/>
        <end position="1265"/>
    </location>
</feature>
<feature type="region of interest" description="Disordered" evidence="4">
    <location>
        <begin position="1235"/>
        <end position="1279"/>
    </location>
</feature>
<keyword evidence="3 6" id="KW-0808">Transferase</keyword>
<gene>
    <name evidence="6" type="ORF">Solivirus3_36</name>
</gene>
<protein>
    <submittedName>
        <fullName evidence="6">Alpha (1,3)-fucosyltransferase</fullName>
    </submittedName>
</protein>
<accession>A0A3G5AFP7</accession>
<dbReference type="InterPro" id="IPR001503">
    <property type="entry name" value="Glyco_trans_10"/>
</dbReference>
<evidence type="ECO:0000313" key="6">
    <source>
        <dbReference type="EMBL" id="AYV86036.1"/>
    </source>
</evidence>
<dbReference type="InterPro" id="IPR055270">
    <property type="entry name" value="Glyco_tran_10_C"/>
</dbReference>
<name>A0A3G5AFP7_9VIRU</name>